<evidence type="ECO:0000256" key="2">
    <source>
        <dbReference type="ARBA" id="ARBA00023315"/>
    </source>
</evidence>
<proteinExistence type="predicted"/>
<dbReference type="PROSITE" id="PS51186">
    <property type="entry name" value="GNAT"/>
    <property type="match status" value="1"/>
</dbReference>
<dbReference type="Gene3D" id="3.40.630.30">
    <property type="match status" value="1"/>
</dbReference>
<evidence type="ECO:0000313" key="4">
    <source>
        <dbReference type="EMBL" id="TQF05337.1"/>
    </source>
</evidence>
<dbReference type="PANTHER" id="PTHR43420">
    <property type="entry name" value="ACETYLTRANSFERASE"/>
    <property type="match status" value="1"/>
</dbReference>
<sequence length="189" mass="20896">MEQLTEVTVQPIDLAAWAPYALEVQAQAFGLSAQEIAVRLHIVGRHAQQPGVLAFGALSGGRLVGFGYGMPNRREHWWSTVIEPHLEARGHGDWLDDVFAVTELHVLPEYQGHGLGSTLIRTLCERSGLRRSILSAIDAETPARRLYRSLGYRDLARAVHFPNTDRPYAVMGAQLPLLDGFYSAPANSR</sequence>
<protein>
    <submittedName>
        <fullName evidence="4">GNAT family N-acetyltransferase</fullName>
    </submittedName>
</protein>
<keyword evidence="1 4" id="KW-0808">Transferase</keyword>
<keyword evidence="2" id="KW-0012">Acyltransferase</keyword>
<dbReference type="OrthoDB" id="3692150at2"/>
<dbReference type="InterPro" id="IPR050680">
    <property type="entry name" value="YpeA/RimI_acetyltransf"/>
</dbReference>
<dbReference type="PANTHER" id="PTHR43420:SF12">
    <property type="entry name" value="N-ACETYLTRANSFERASE DOMAIN-CONTAINING PROTEIN"/>
    <property type="match status" value="1"/>
</dbReference>
<feature type="domain" description="N-acetyltransferase" evidence="3">
    <location>
        <begin position="7"/>
        <end position="176"/>
    </location>
</feature>
<dbReference type="CDD" id="cd04301">
    <property type="entry name" value="NAT_SF"/>
    <property type="match status" value="1"/>
</dbReference>
<comment type="caution">
    <text evidence="4">The sequence shown here is derived from an EMBL/GenBank/DDBJ whole genome shotgun (WGS) entry which is preliminary data.</text>
</comment>
<name>A0A540W8S2_9ACTN</name>
<evidence type="ECO:0000313" key="5">
    <source>
        <dbReference type="Proteomes" id="UP000319103"/>
    </source>
</evidence>
<dbReference type="SUPFAM" id="SSF55729">
    <property type="entry name" value="Acyl-CoA N-acyltransferases (Nat)"/>
    <property type="match status" value="1"/>
</dbReference>
<evidence type="ECO:0000259" key="3">
    <source>
        <dbReference type="PROSITE" id="PS51186"/>
    </source>
</evidence>
<dbReference type="InterPro" id="IPR016181">
    <property type="entry name" value="Acyl_CoA_acyltransferase"/>
</dbReference>
<organism evidence="4 5">
    <name type="scientific">Kitasatospora acidiphila</name>
    <dbReference type="NCBI Taxonomy" id="2567942"/>
    <lineage>
        <taxon>Bacteria</taxon>
        <taxon>Bacillati</taxon>
        <taxon>Actinomycetota</taxon>
        <taxon>Actinomycetes</taxon>
        <taxon>Kitasatosporales</taxon>
        <taxon>Streptomycetaceae</taxon>
        <taxon>Kitasatospora</taxon>
    </lineage>
</organism>
<dbReference type="InterPro" id="IPR000182">
    <property type="entry name" value="GNAT_dom"/>
</dbReference>
<dbReference type="EMBL" id="VIGB01000003">
    <property type="protein sequence ID" value="TQF05337.1"/>
    <property type="molecule type" value="Genomic_DNA"/>
</dbReference>
<dbReference type="Proteomes" id="UP000319103">
    <property type="component" value="Unassembled WGS sequence"/>
</dbReference>
<evidence type="ECO:0000256" key="1">
    <source>
        <dbReference type="ARBA" id="ARBA00022679"/>
    </source>
</evidence>
<gene>
    <name evidence="4" type="ORF">E6W39_27755</name>
</gene>
<dbReference type="Pfam" id="PF00583">
    <property type="entry name" value="Acetyltransf_1"/>
    <property type="match status" value="1"/>
</dbReference>
<keyword evidence="5" id="KW-1185">Reference proteome</keyword>
<reference evidence="4 5" key="1">
    <citation type="submission" date="2019-06" db="EMBL/GenBank/DDBJ databases">
        <title>Description of Kitasatospora acidophila sp. nov. isolated from pine grove soil, and reclassification of Streptomyces novaecaesareae to Kitasatospora novaeceasareae comb. nov.</title>
        <authorList>
            <person name="Kim M.J."/>
        </authorList>
    </citation>
    <scope>NUCLEOTIDE SEQUENCE [LARGE SCALE GENOMIC DNA]</scope>
    <source>
        <strain evidence="4 5">MMS16-CNU292</strain>
    </source>
</reference>
<accession>A0A540W8S2</accession>
<dbReference type="GO" id="GO:0016747">
    <property type="term" value="F:acyltransferase activity, transferring groups other than amino-acyl groups"/>
    <property type="evidence" value="ECO:0007669"/>
    <property type="project" value="InterPro"/>
</dbReference>
<dbReference type="RefSeq" id="WP_101380364.1">
    <property type="nucleotide sequence ID" value="NZ_JBMHHX010000049.1"/>
</dbReference>
<dbReference type="AlphaFoldDB" id="A0A540W8S2"/>